<evidence type="ECO:0000256" key="3">
    <source>
        <dbReference type="ARBA" id="ARBA00023125"/>
    </source>
</evidence>
<dbReference type="PROSITE" id="PS51900">
    <property type="entry name" value="CB"/>
    <property type="match status" value="1"/>
</dbReference>
<reference evidence="8 9" key="1">
    <citation type="submission" date="2024-09" db="EMBL/GenBank/DDBJ databases">
        <authorList>
            <person name="Sun Q."/>
            <person name="Mori K."/>
        </authorList>
    </citation>
    <scope>NUCLEOTIDE SEQUENCE [LARGE SCALE GENOMIC DNA]</scope>
    <source>
        <strain evidence="8 9">JCM 13852</strain>
    </source>
</reference>
<evidence type="ECO:0000256" key="4">
    <source>
        <dbReference type="ARBA" id="ARBA00023172"/>
    </source>
</evidence>
<dbReference type="InterPro" id="IPR013762">
    <property type="entry name" value="Integrase-like_cat_sf"/>
</dbReference>
<evidence type="ECO:0000259" key="6">
    <source>
        <dbReference type="PROSITE" id="PS51898"/>
    </source>
</evidence>
<feature type="domain" description="Tyr recombinase" evidence="6">
    <location>
        <begin position="109"/>
        <end position="297"/>
    </location>
</feature>
<dbReference type="Gene3D" id="1.10.443.10">
    <property type="entry name" value="Intergrase catalytic core"/>
    <property type="match status" value="1"/>
</dbReference>
<keyword evidence="3 5" id="KW-0238">DNA-binding</keyword>
<proteinExistence type="inferred from homology"/>
<evidence type="ECO:0000256" key="1">
    <source>
        <dbReference type="ARBA" id="ARBA00008857"/>
    </source>
</evidence>
<dbReference type="PANTHER" id="PTHR30349">
    <property type="entry name" value="PHAGE INTEGRASE-RELATED"/>
    <property type="match status" value="1"/>
</dbReference>
<keyword evidence="2" id="KW-0229">DNA integration</keyword>
<dbReference type="RefSeq" id="WP_378197748.1">
    <property type="nucleotide sequence ID" value="NZ_JBHMBK010000018.1"/>
</dbReference>
<dbReference type="Pfam" id="PF13495">
    <property type="entry name" value="Phage_int_SAM_4"/>
    <property type="match status" value="1"/>
</dbReference>
<protein>
    <submittedName>
        <fullName evidence="8">Tyrosine-type recombinase/integrase</fullName>
    </submittedName>
</protein>
<accession>A0ABV5UBH0</accession>
<dbReference type="SUPFAM" id="SSF56349">
    <property type="entry name" value="DNA breaking-rejoining enzymes"/>
    <property type="match status" value="1"/>
</dbReference>
<dbReference type="Proteomes" id="UP001589535">
    <property type="component" value="Unassembled WGS sequence"/>
</dbReference>
<keyword evidence="4" id="KW-0233">DNA recombination</keyword>
<gene>
    <name evidence="8" type="ORF">ACFFTO_24165</name>
</gene>
<dbReference type="PROSITE" id="PS51898">
    <property type="entry name" value="TYR_RECOMBINASE"/>
    <property type="match status" value="1"/>
</dbReference>
<evidence type="ECO:0000313" key="8">
    <source>
        <dbReference type="EMBL" id="MFB9687288.1"/>
    </source>
</evidence>
<dbReference type="Pfam" id="PF00589">
    <property type="entry name" value="Phage_integrase"/>
    <property type="match status" value="1"/>
</dbReference>
<dbReference type="CDD" id="cd00397">
    <property type="entry name" value="DNA_BRE_C"/>
    <property type="match status" value="1"/>
</dbReference>
<comment type="similarity">
    <text evidence="1">Belongs to the 'phage' integrase family.</text>
</comment>
<dbReference type="InterPro" id="IPR010998">
    <property type="entry name" value="Integrase_recombinase_N"/>
</dbReference>
<evidence type="ECO:0000256" key="2">
    <source>
        <dbReference type="ARBA" id="ARBA00022908"/>
    </source>
</evidence>
<dbReference type="InterPro" id="IPR044068">
    <property type="entry name" value="CB"/>
</dbReference>
<dbReference type="PANTHER" id="PTHR30349:SF41">
    <property type="entry name" value="INTEGRASE_RECOMBINASE PROTEIN MJ0367-RELATED"/>
    <property type="match status" value="1"/>
</dbReference>
<comment type="caution">
    <text evidence="8">The sequence shown here is derived from an EMBL/GenBank/DDBJ whole genome shotgun (WGS) entry which is preliminary data.</text>
</comment>
<dbReference type="InterPro" id="IPR011010">
    <property type="entry name" value="DNA_brk_join_enz"/>
</dbReference>
<evidence type="ECO:0000259" key="7">
    <source>
        <dbReference type="PROSITE" id="PS51900"/>
    </source>
</evidence>
<evidence type="ECO:0000256" key="5">
    <source>
        <dbReference type="PROSITE-ProRule" id="PRU01248"/>
    </source>
</evidence>
<name>A0ABV5UBH0_9PSEU</name>
<organism evidence="8 9">
    <name type="scientific">Amycolatopsis plumensis</name>
    <dbReference type="NCBI Taxonomy" id="236508"/>
    <lineage>
        <taxon>Bacteria</taxon>
        <taxon>Bacillati</taxon>
        <taxon>Actinomycetota</taxon>
        <taxon>Actinomycetes</taxon>
        <taxon>Pseudonocardiales</taxon>
        <taxon>Pseudonocardiaceae</taxon>
        <taxon>Amycolatopsis</taxon>
    </lineage>
</organism>
<sequence length="305" mass="34585">MQLPHDWATLIKDWERALKAENKSDRTIGIYTTAARDFGLWVNREDEIGPDEAGTHEVRDFVASLIERTSPGNANTNYRALQQWFKFLIIEDEIETSPMVNMKPPYVPEKPVPIVPDDLLKRVLEACKGKDFQSRRDTALVRIFFDTGARLSEIANLTIDDIDFNVDAVRVVGKGSKERVIPFSPNTGTALSRYLRARKAHKLHEHERVWLGIKNRGPMTPNGIGQMLRRRGREVGVEAEMGRHLHAHLGRHAASHHWQANGGSESDLMLVMGWTSPQMPKRYGKSAAVERAHASARKLRLGDRF</sequence>
<dbReference type="InterPro" id="IPR004107">
    <property type="entry name" value="Integrase_SAM-like_N"/>
</dbReference>
<keyword evidence="9" id="KW-1185">Reference proteome</keyword>
<dbReference type="InterPro" id="IPR050090">
    <property type="entry name" value="Tyrosine_recombinase_XerCD"/>
</dbReference>
<dbReference type="InterPro" id="IPR002104">
    <property type="entry name" value="Integrase_catalytic"/>
</dbReference>
<feature type="domain" description="Core-binding (CB)" evidence="7">
    <location>
        <begin position="5"/>
        <end position="89"/>
    </location>
</feature>
<dbReference type="EMBL" id="JBHMBK010000018">
    <property type="protein sequence ID" value="MFB9687288.1"/>
    <property type="molecule type" value="Genomic_DNA"/>
</dbReference>
<dbReference type="Gene3D" id="1.10.150.130">
    <property type="match status" value="1"/>
</dbReference>
<evidence type="ECO:0000313" key="9">
    <source>
        <dbReference type="Proteomes" id="UP001589535"/>
    </source>
</evidence>